<feature type="compositionally biased region" description="Basic and acidic residues" evidence="2">
    <location>
        <begin position="385"/>
        <end position="395"/>
    </location>
</feature>
<dbReference type="InterPro" id="IPR036860">
    <property type="entry name" value="SH2_dom_sf"/>
</dbReference>
<evidence type="ECO:0000256" key="1">
    <source>
        <dbReference type="PROSITE-ProRule" id="PRU00191"/>
    </source>
</evidence>
<dbReference type="InterPro" id="IPR051853">
    <property type="entry name" value="SH2-Ras-GEF_adapter"/>
</dbReference>
<feature type="region of interest" description="Disordered" evidence="2">
    <location>
        <begin position="1"/>
        <end position="21"/>
    </location>
</feature>
<evidence type="ECO:0000256" key="2">
    <source>
        <dbReference type="SAM" id="MobiDB-lite"/>
    </source>
</evidence>
<dbReference type="GO" id="GO:0007264">
    <property type="term" value="P:small GTPase-mediated signal transduction"/>
    <property type="evidence" value="ECO:0007669"/>
    <property type="project" value="InterPro"/>
</dbReference>
<dbReference type="PRINTS" id="PR00401">
    <property type="entry name" value="SH2DOMAIN"/>
</dbReference>
<dbReference type="WBParaSite" id="Pan_g22938.t1">
    <property type="protein sequence ID" value="Pan_g22938.t1"/>
    <property type="gene ID" value="Pan_g22938"/>
</dbReference>
<reference evidence="4" key="1">
    <citation type="journal article" date="2013" name="Genetics">
        <title>The draft genome and transcriptome of Panagrellus redivivus are shaped by the harsh demands of a free-living lifestyle.</title>
        <authorList>
            <person name="Srinivasan J."/>
            <person name="Dillman A.R."/>
            <person name="Macchietto M.G."/>
            <person name="Heikkinen L."/>
            <person name="Lakso M."/>
            <person name="Fracchia K.M."/>
            <person name="Antoshechkin I."/>
            <person name="Mortazavi A."/>
            <person name="Wong G."/>
            <person name="Sternberg P.W."/>
        </authorList>
    </citation>
    <scope>NUCLEOTIDE SEQUENCE [LARGE SCALE GENOMIC DNA]</scope>
    <source>
        <strain evidence="4">MT8872</strain>
    </source>
</reference>
<feature type="region of interest" description="Disordered" evidence="2">
    <location>
        <begin position="385"/>
        <end position="488"/>
    </location>
</feature>
<feature type="region of interest" description="Disordered" evidence="2">
    <location>
        <begin position="264"/>
        <end position="286"/>
    </location>
</feature>
<dbReference type="PROSITE" id="PS50001">
    <property type="entry name" value="SH2"/>
    <property type="match status" value="1"/>
</dbReference>
<dbReference type="PANTHER" id="PTHR14247:SF8">
    <property type="entry name" value="RAS-GEF DOMAIN-CONTAINING PROTEIN"/>
    <property type="match status" value="1"/>
</dbReference>
<dbReference type="Proteomes" id="UP000492821">
    <property type="component" value="Unassembled WGS sequence"/>
</dbReference>
<feature type="domain" description="SH2" evidence="3">
    <location>
        <begin position="60"/>
        <end position="154"/>
    </location>
</feature>
<dbReference type="InterPro" id="IPR000980">
    <property type="entry name" value="SH2"/>
</dbReference>
<dbReference type="SMART" id="SM00252">
    <property type="entry name" value="SH2"/>
    <property type="match status" value="1"/>
</dbReference>
<keyword evidence="1" id="KW-0727">SH2 domain</keyword>
<evidence type="ECO:0000259" key="3">
    <source>
        <dbReference type="PROSITE" id="PS50001"/>
    </source>
</evidence>
<dbReference type="Gene3D" id="1.10.840.10">
    <property type="entry name" value="Ras guanine-nucleotide exchange factors catalytic domain"/>
    <property type="match status" value="1"/>
</dbReference>
<evidence type="ECO:0000313" key="5">
    <source>
        <dbReference type="WBParaSite" id="Pan_g22938.t1"/>
    </source>
</evidence>
<dbReference type="AlphaFoldDB" id="A0A7E4VMK7"/>
<dbReference type="InterPro" id="IPR036964">
    <property type="entry name" value="RASGEF_cat_dom_sf"/>
</dbReference>
<organism evidence="4 5">
    <name type="scientific">Panagrellus redivivus</name>
    <name type="common">Microworm</name>
    <dbReference type="NCBI Taxonomy" id="6233"/>
    <lineage>
        <taxon>Eukaryota</taxon>
        <taxon>Metazoa</taxon>
        <taxon>Ecdysozoa</taxon>
        <taxon>Nematoda</taxon>
        <taxon>Chromadorea</taxon>
        <taxon>Rhabditida</taxon>
        <taxon>Tylenchina</taxon>
        <taxon>Panagrolaimomorpha</taxon>
        <taxon>Panagrolaimoidea</taxon>
        <taxon>Panagrolaimidae</taxon>
        <taxon>Panagrellus</taxon>
    </lineage>
</organism>
<dbReference type="PANTHER" id="PTHR14247">
    <property type="entry name" value="BREAST CANCER ANTI-ESTROGEN RESISTANCE PROTEIN 3 HOMOLOG-LIKE PROTEIN"/>
    <property type="match status" value="1"/>
</dbReference>
<dbReference type="Pfam" id="PF00017">
    <property type="entry name" value="SH2"/>
    <property type="match status" value="1"/>
</dbReference>
<dbReference type="SUPFAM" id="SSF55550">
    <property type="entry name" value="SH2 domain"/>
    <property type="match status" value="1"/>
</dbReference>
<feature type="compositionally biased region" description="Basic and acidic residues" evidence="2">
    <location>
        <begin position="441"/>
        <end position="474"/>
    </location>
</feature>
<feature type="compositionally biased region" description="Low complexity" evidence="2">
    <location>
        <begin position="264"/>
        <end position="273"/>
    </location>
</feature>
<protein>
    <submittedName>
        <fullName evidence="5">SH2 domain-containing protein</fullName>
    </submittedName>
</protein>
<dbReference type="FunFam" id="3.30.505.10:FF:000013">
    <property type="entry name" value="SH2 domain-containing protein 3C isoform X1"/>
    <property type="match status" value="1"/>
</dbReference>
<sequence>MKTLPPPPSNPGGYLPASQMPMASTHVSSIDDFDDYWSSSRPDPDPPAWSLPQRLQDQPWYLGRIKRIDAVNLLRRDGDFLVRDSISNPGEYVLTGQCRGEAMHFEINRLRKDGVDKYHFEGEHFPSIVDLIQFYLNHRRQVTASSRFVLIAPVNTNRMPSESSTFSRNGLLAELEAAYAPFMSKQSSTLTRPTPQSLTQTAILNQAKKRLNGSEHDLSFLAASTSNVGSISGSKSFIDLPMSSHLKVTSFGTDFQSTAEETFVPPVSSRPVPKFSPPKPVPSCITDLDDYDDLDYDKMEPTTLHRSPPAIPPKPANLSMKRHSEVDEASMRASMGQRKHSAHSLHQTEMLCDGFEQTDSAASQSYLDRAQSCSNLVYRQRTKSVKDDDNIDHRRYPSVKIDPAPLLPSRSRTSLGSMSALAISPPDNHHHDTSSSTSAGSHDDTFDYDDLKTSPKSRNEDYHDPDYDDSRKPSENSLPKPISETPKPKTFAQLRAASQPARQVRYLLSFLSSVPPAKLSLLITIEDIKIFQLNPGKATESLRSLFLVENKALRDDILDRNACLQLTVSNTIQKSTTPKALFKVWVTSAQHLLQKVGNGFAFGAVLSALKTEVSRKPKLLVDADAATVAIYRSLVPIYDDFTNGQMPKSVAGCFLPFIQPLLQLLSKSDYVHTGRIKNMHNDGIDQLDLLSNMIHLSRHVLFENASKLDGNLKTMEQAASPLGAAINPLSTESLVHCLLLTSTVGNDFKDLERRKIRQLYEQNF</sequence>
<proteinExistence type="predicted"/>
<reference evidence="5" key="2">
    <citation type="submission" date="2020-10" db="UniProtKB">
        <authorList>
            <consortium name="WormBaseParasite"/>
        </authorList>
    </citation>
    <scope>IDENTIFICATION</scope>
</reference>
<feature type="compositionally biased region" description="Pro residues" evidence="2">
    <location>
        <begin position="1"/>
        <end position="10"/>
    </location>
</feature>
<name>A0A7E4VMK7_PANRE</name>
<evidence type="ECO:0000313" key="4">
    <source>
        <dbReference type="Proteomes" id="UP000492821"/>
    </source>
</evidence>
<keyword evidence="4" id="KW-1185">Reference proteome</keyword>
<accession>A0A7E4VMK7</accession>
<dbReference type="GO" id="GO:0005085">
    <property type="term" value="F:guanyl-nucleotide exchange factor activity"/>
    <property type="evidence" value="ECO:0007669"/>
    <property type="project" value="InterPro"/>
</dbReference>
<dbReference type="Gene3D" id="3.30.505.10">
    <property type="entry name" value="SH2 domain"/>
    <property type="match status" value="1"/>
</dbReference>